<dbReference type="EMBL" id="JAEKJR010000002">
    <property type="protein sequence ID" value="MBN8431688.1"/>
    <property type="molecule type" value="Genomic_DNA"/>
</dbReference>
<accession>A0ABS3E8P2</accession>
<name>A0ABS3E8P2_9GAMM</name>
<comment type="caution">
    <text evidence="2">The sequence shown here is derived from an EMBL/GenBank/DDBJ whole genome shotgun (WGS) entry which is preliminary data.</text>
</comment>
<evidence type="ECO:0000256" key="1">
    <source>
        <dbReference type="SAM" id="SignalP"/>
    </source>
</evidence>
<protein>
    <recommendedName>
        <fullName evidence="4">Transporter</fullName>
    </recommendedName>
</protein>
<gene>
    <name evidence="2" type="ORF">JF535_12590</name>
</gene>
<keyword evidence="3" id="KW-1185">Reference proteome</keyword>
<evidence type="ECO:0008006" key="4">
    <source>
        <dbReference type="Google" id="ProtNLM"/>
    </source>
</evidence>
<proteinExistence type="predicted"/>
<reference evidence="2 3" key="1">
    <citation type="submission" date="2020-12" db="EMBL/GenBank/DDBJ databases">
        <title>Oil enriched cultivation method for isolating marine PHA-producing bacteria.</title>
        <authorList>
            <person name="Zheng W."/>
            <person name="Yu S."/>
            <person name="Huang Y."/>
        </authorList>
    </citation>
    <scope>NUCLEOTIDE SEQUENCE [LARGE SCALE GENOMIC DNA]</scope>
    <source>
        <strain evidence="2 3">SN0-2</strain>
    </source>
</reference>
<feature type="chain" id="PRO_5047015184" description="Transporter" evidence="1">
    <location>
        <begin position="29"/>
        <end position="276"/>
    </location>
</feature>
<feature type="signal peptide" evidence="1">
    <location>
        <begin position="1"/>
        <end position="28"/>
    </location>
</feature>
<dbReference type="RefSeq" id="WP_207002641.1">
    <property type="nucleotide sequence ID" value="NZ_JAEKJR010000002.1"/>
</dbReference>
<evidence type="ECO:0000313" key="2">
    <source>
        <dbReference type="EMBL" id="MBN8431688.1"/>
    </source>
</evidence>
<dbReference type="Proteomes" id="UP000664293">
    <property type="component" value="Unassembled WGS sequence"/>
</dbReference>
<sequence length="276" mass="29070">MKISRFTKALVIASGVSVSIGVSGAATATEWKYSLGTDVSSGDYGDTADTDIVSVPFTASYSPSASWTFKASLPWISVEGPGGVIPGGDGGFVVGPGNGNGNGGNQAPDAPLRTKQTGLGDLWLTGTYSLEPIANRYFVDLSGKYKVPLADEDQGLGTGETDYTLQAEVFTAIDNFTPFVTVARKIKGDLPDVELRNVWYTSIGSGYRLSDAASVGASLDYQQAATDTSDPQTEIFGYYSHKLSNQWTGMLYGYIGLADGSPDQGFGIQVSYRPAN</sequence>
<organism evidence="2 3">
    <name type="scientific">Microbulbifer salipaludis</name>
    <dbReference type="NCBI Taxonomy" id="187980"/>
    <lineage>
        <taxon>Bacteria</taxon>
        <taxon>Pseudomonadati</taxon>
        <taxon>Pseudomonadota</taxon>
        <taxon>Gammaproteobacteria</taxon>
        <taxon>Cellvibrionales</taxon>
        <taxon>Microbulbiferaceae</taxon>
        <taxon>Microbulbifer</taxon>
    </lineage>
</organism>
<evidence type="ECO:0000313" key="3">
    <source>
        <dbReference type="Proteomes" id="UP000664293"/>
    </source>
</evidence>
<keyword evidence="1" id="KW-0732">Signal</keyword>